<evidence type="ECO:0000256" key="1">
    <source>
        <dbReference type="SAM" id="Phobius"/>
    </source>
</evidence>
<reference evidence="2 3" key="1">
    <citation type="submission" date="2016-10" db="EMBL/GenBank/DDBJ databases">
        <title>Comparative genomics of Bacillus thuringiensis reveals a path to pathogens against multiple invertebrate hosts.</title>
        <authorList>
            <person name="Zheng J."/>
            <person name="Gao Q."/>
            <person name="Liu H."/>
            <person name="Peng D."/>
            <person name="Ruan L."/>
            <person name="Sun M."/>
        </authorList>
    </citation>
    <scope>NUCLEOTIDE SEQUENCE [LARGE SCALE GENOMIC DNA]</scope>
    <source>
        <strain evidence="2">BGSC 4BM1</strain>
    </source>
</reference>
<dbReference type="AlphaFoldDB" id="A0A243A428"/>
<accession>A0A243A428</accession>
<feature type="transmembrane region" description="Helical" evidence="1">
    <location>
        <begin position="247"/>
        <end position="269"/>
    </location>
</feature>
<feature type="transmembrane region" description="Helical" evidence="1">
    <location>
        <begin position="208"/>
        <end position="227"/>
    </location>
</feature>
<gene>
    <name evidence="2" type="ORF">BK732_25485</name>
</gene>
<sequence length="286" mass="33706">MKNSIFYKLVKRDLILSIHIMKLRFIISFIIYSVLVLGEVFLLKQSALYRELPSNAITILDVLYELLKGISFKEVEMGRFQLPVTWLILQLSYCFILGTYVRADFIQQTPYLLARKVSRYQVLFSKFISTGILTICITLLFYIAVFFWGGIFCSYQFNWGIYTENINPKIYNHLKETIFVIKSFTLQLITSSLLVWVYLIVSTKFKSVISYILIIVIITITIFIPVICNPFDSMLIRKSLFYVNNEHFLYSISYFLLCTFFLWISGYWVGKTFEFVNRKDDSDDIH</sequence>
<name>A0A243A428_BACTU</name>
<dbReference type="RefSeq" id="WP_002192555.1">
    <property type="nucleotide sequence ID" value="NZ_NFDG01000128.1"/>
</dbReference>
<proteinExistence type="predicted"/>
<keyword evidence="1" id="KW-1133">Transmembrane helix</keyword>
<feature type="transmembrane region" description="Helical" evidence="1">
    <location>
        <begin position="21"/>
        <end position="43"/>
    </location>
</feature>
<comment type="caution">
    <text evidence="2">The sequence shown here is derived from an EMBL/GenBank/DDBJ whole genome shotgun (WGS) entry which is preliminary data.</text>
</comment>
<protein>
    <submittedName>
        <fullName evidence="2">Uncharacterized protein</fullName>
    </submittedName>
</protein>
<feature type="transmembrane region" description="Helical" evidence="1">
    <location>
        <begin position="84"/>
        <end position="103"/>
    </location>
</feature>
<dbReference type="EMBL" id="NFDG01000128">
    <property type="protein sequence ID" value="OTY12040.1"/>
    <property type="molecule type" value="Genomic_DNA"/>
</dbReference>
<evidence type="ECO:0000313" key="3">
    <source>
        <dbReference type="Proteomes" id="UP000194860"/>
    </source>
</evidence>
<feature type="transmembrane region" description="Helical" evidence="1">
    <location>
        <begin position="177"/>
        <end position="201"/>
    </location>
</feature>
<evidence type="ECO:0000313" key="2">
    <source>
        <dbReference type="EMBL" id="OTY12040.1"/>
    </source>
</evidence>
<keyword evidence="1" id="KW-0812">Transmembrane</keyword>
<feature type="transmembrane region" description="Helical" evidence="1">
    <location>
        <begin position="124"/>
        <end position="157"/>
    </location>
</feature>
<organism evidence="2 3">
    <name type="scientific">Bacillus thuringiensis serovar navarrensis</name>
    <dbReference type="NCBI Taxonomy" id="339658"/>
    <lineage>
        <taxon>Bacteria</taxon>
        <taxon>Bacillati</taxon>
        <taxon>Bacillota</taxon>
        <taxon>Bacilli</taxon>
        <taxon>Bacillales</taxon>
        <taxon>Bacillaceae</taxon>
        <taxon>Bacillus</taxon>
        <taxon>Bacillus cereus group</taxon>
    </lineage>
</organism>
<dbReference type="Proteomes" id="UP000194860">
    <property type="component" value="Unassembled WGS sequence"/>
</dbReference>
<keyword evidence="1" id="KW-0472">Membrane</keyword>